<dbReference type="Proteomes" id="UP000652153">
    <property type="component" value="Unassembled WGS sequence"/>
</dbReference>
<evidence type="ECO:0000313" key="1">
    <source>
        <dbReference type="EMBL" id="GGH55419.1"/>
    </source>
</evidence>
<dbReference type="EMBL" id="BMFU01000003">
    <property type="protein sequence ID" value="GGH55419.1"/>
    <property type="molecule type" value="Genomic_DNA"/>
</dbReference>
<reference evidence="2" key="1">
    <citation type="journal article" date="2019" name="Int. J. Syst. Evol. Microbiol.">
        <title>The Global Catalogue of Microorganisms (GCM) 10K type strain sequencing project: providing services to taxonomists for standard genome sequencing and annotation.</title>
        <authorList>
            <consortium name="The Broad Institute Genomics Platform"/>
            <consortium name="The Broad Institute Genome Sequencing Center for Infectious Disease"/>
            <person name="Wu L."/>
            <person name="Ma J."/>
        </authorList>
    </citation>
    <scope>NUCLEOTIDE SEQUENCE [LARGE SCALE GENOMIC DNA]</scope>
    <source>
        <strain evidence="2">CGMCC 1.12770</strain>
    </source>
</reference>
<organism evidence="1 2">
    <name type="scientific">Paenibacillus silvae</name>
    <dbReference type="NCBI Taxonomy" id="1325358"/>
    <lineage>
        <taxon>Bacteria</taxon>
        <taxon>Bacillati</taxon>
        <taxon>Bacillota</taxon>
        <taxon>Bacilli</taxon>
        <taxon>Bacillales</taxon>
        <taxon>Paenibacillaceae</taxon>
        <taxon>Paenibacillus</taxon>
    </lineage>
</organism>
<name>A0ABQ1ZAB9_9BACL</name>
<protein>
    <recommendedName>
        <fullName evidence="3">Protein NO VEIN C-terminal domain-containing protein</fullName>
    </recommendedName>
</protein>
<dbReference type="RefSeq" id="WP_188592626.1">
    <property type="nucleotide sequence ID" value="NZ_BMFU01000003.1"/>
</dbReference>
<gene>
    <name evidence="1" type="ORF">GCM10008014_25020</name>
</gene>
<keyword evidence="2" id="KW-1185">Reference proteome</keyword>
<sequence>MINIFCELEKNTRIIVNQRINDYLDLYMTFYRDLGPEQGFRSLFPPMIWIEDEEKCIKTMIELDAWTRDEYLHHLKPIHEFALYRVLYQTNIELTERGELVQKTYDEDITEDQYILSNPDNIDFYLDILFQDHDFLWVADYLNEFFENPINFLEDRDVDLDEYLDLMPADIREEYRSIKNSLYPANIKVLNRKTIHSQEDFLDHIESVVNYYVHSITLKDAYKLLWNDNDLAKKEKSAQQLFHFMSGIYCEDNNIDITPEAETGRGPVDFKFSFGNDFRALVEIKLASNDLIKGLKNQTVQYMKSEKVDHAYYLVILMHDEEQKNIDKLIEKSDEISSNSKFIINTIIIDARRTNKPSASKIR</sequence>
<evidence type="ECO:0000313" key="2">
    <source>
        <dbReference type="Proteomes" id="UP000652153"/>
    </source>
</evidence>
<comment type="caution">
    <text evidence="1">The sequence shown here is derived from an EMBL/GenBank/DDBJ whole genome shotgun (WGS) entry which is preliminary data.</text>
</comment>
<proteinExistence type="predicted"/>
<evidence type="ECO:0008006" key="3">
    <source>
        <dbReference type="Google" id="ProtNLM"/>
    </source>
</evidence>
<accession>A0ABQ1ZAB9</accession>